<dbReference type="PANTHER" id="PTHR37305:SF1">
    <property type="entry name" value="MEMBRANE PROTEIN"/>
    <property type="match status" value="1"/>
</dbReference>
<keyword evidence="1" id="KW-1133">Transmembrane helix</keyword>
<feature type="transmembrane region" description="Helical" evidence="1">
    <location>
        <begin position="16"/>
        <end position="37"/>
    </location>
</feature>
<dbReference type="Pfam" id="PF12730">
    <property type="entry name" value="ABC2_membrane_4"/>
    <property type="match status" value="1"/>
</dbReference>
<keyword evidence="3" id="KW-1185">Reference proteome</keyword>
<gene>
    <name evidence="2" type="ORF">KYD98_11605</name>
</gene>
<keyword evidence="1" id="KW-0472">Membrane</keyword>
<protein>
    <submittedName>
        <fullName evidence="2">ABC transporter permease</fullName>
    </submittedName>
</protein>
<dbReference type="PANTHER" id="PTHR37305">
    <property type="entry name" value="INTEGRAL MEMBRANE PROTEIN-RELATED"/>
    <property type="match status" value="1"/>
</dbReference>
<name>A0ABS7APZ7_9CLOT</name>
<feature type="transmembrane region" description="Helical" evidence="1">
    <location>
        <begin position="49"/>
        <end position="74"/>
    </location>
</feature>
<feature type="transmembrane region" description="Helical" evidence="1">
    <location>
        <begin position="139"/>
        <end position="160"/>
    </location>
</feature>
<evidence type="ECO:0000313" key="3">
    <source>
        <dbReference type="Proteomes" id="UP001519921"/>
    </source>
</evidence>
<reference evidence="2 3" key="1">
    <citation type="submission" date="2021-07" db="EMBL/GenBank/DDBJ databases">
        <title>Clostridium weizhouense sp. nov., an anaerobic bacterium isolated from activated sludge of Petroleum wastewater.</title>
        <authorList>
            <person name="Li Q."/>
        </authorList>
    </citation>
    <scope>NUCLEOTIDE SEQUENCE [LARGE SCALE GENOMIC DNA]</scope>
    <source>
        <strain evidence="2 3">YB-6</strain>
    </source>
</reference>
<comment type="caution">
    <text evidence="2">The sequence shown here is derived from an EMBL/GenBank/DDBJ whole genome shotgun (WGS) entry which is preliminary data.</text>
</comment>
<feature type="transmembrane region" description="Helical" evidence="1">
    <location>
        <begin position="102"/>
        <end position="127"/>
    </location>
</feature>
<proteinExistence type="predicted"/>
<organism evidence="2 3">
    <name type="scientific">Clostridium weizhouense</name>
    <dbReference type="NCBI Taxonomy" id="2859781"/>
    <lineage>
        <taxon>Bacteria</taxon>
        <taxon>Bacillati</taxon>
        <taxon>Bacillota</taxon>
        <taxon>Clostridia</taxon>
        <taxon>Eubacteriales</taxon>
        <taxon>Clostridiaceae</taxon>
        <taxon>Clostridium</taxon>
    </lineage>
</organism>
<evidence type="ECO:0000313" key="2">
    <source>
        <dbReference type="EMBL" id="MBW6410739.1"/>
    </source>
</evidence>
<accession>A0ABS7APZ7</accession>
<dbReference type="EMBL" id="JAHXPT010000009">
    <property type="protein sequence ID" value="MBW6410739.1"/>
    <property type="molecule type" value="Genomic_DNA"/>
</dbReference>
<evidence type="ECO:0000256" key="1">
    <source>
        <dbReference type="SAM" id="Phobius"/>
    </source>
</evidence>
<sequence>MLNVIYSEFLKLKKSYIILLVLIGGSVNPGFMDLAIMVSGEKNRTFEKYVYNIELINFSLIYGILFALIAGYIFCREYSDKTASTLYAYPISRVKIFIGKLIIIYALITIVYFIQMVTMYLGYYMLYGSIEYKLIINDIKVNICSLLFQFLLIPIPIFIANISKNIVLTVSYGILSFIITASLTRMKSFYIKYIPLLTPYFCAKNFYYPGKVDMMAAITSGIICFVISIALCIYQYNKTDMTY</sequence>
<feature type="transmembrane region" description="Helical" evidence="1">
    <location>
        <begin position="214"/>
        <end position="234"/>
    </location>
</feature>
<dbReference type="RefSeq" id="WP_219780205.1">
    <property type="nucleotide sequence ID" value="NZ_JAHXPT010000009.1"/>
</dbReference>
<feature type="transmembrane region" description="Helical" evidence="1">
    <location>
        <begin position="166"/>
        <end position="183"/>
    </location>
</feature>
<keyword evidence="1" id="KW-0812">Transmembrane</keyword>
<dbReference type="Proteomes" id="UP001519921">
    <property type="component" value="Unassembled WGS sequence"/>
</dbReference>